<dbReference type="Gramene" id="CDY24318">
    <property type="protein sequence ID" value="CDY24318"/>
    <property type="gene ID" value="GSBRNA2T00026515001"/>
</dbReference>
<dbReference type="InterPro" id="IPR036047">
    <property type="entry name" value="F-box-like_dom_sf"/>
</dbReference>
<dbReference type="KEGG" id="bna:106444160"/>
<name>A0A078GI58_BRANA</name>
<dbReference type="Proteomes" id="UP000028999">
    <property type="component" value="Unassembled WGS sequence"/>
</dbReference>
<dbReference type="InterPro" id="IPR011043">
    <property type="entry name" value="Gal_Oxase/kelch_b-propeller"/>
</dbReference>
<evidence type="ECO:0000313" key="3">
    <source>
        <dbReference type="EMBL" id="CDY24318.1"/>
    </source>
</evidence>
<dbReference type="PaxDb" id="3708-A0A078GI58"/>
<dbReference type="InterPro" id="IPR001810">
    <property type="entry name" value="F-box_dom"/>
</dbReference>
<dbReference type="AlphaFoldDB" id="A0A078GI58"/>
<dbReference type="GO" id="GO:0090406">
    <property type="term" value="C:pollen tube"/>
    <property type="evidence" value="ECO:0007669"/>
    <property type="project" value="EnsemblPlants"/>
</dbReference>
<accession>A0A078GI58</accession>
<dbReference type="Proteomes" id="UP001295469">
    <property type="component" value="Chromosome C03"/>
</dbReference>
<dbReference type="InterPro" id="IPR006527">
    <property type="entry name" value="F-box-assoc_dom_typ1"/>
</dbReference>
<dbReference type="EMBL" id="LK032156">
    <property type="protein sequence ID" value="CDY24318.1"/>
    <property type="molecule type" value="Genomic_DNA"/>
</dbReference>
<dbReference type="GO" id="GO:0009733">
    <property type="term" value="P:response to auxin"/>
    <property type="evidence" value="ECO:0007669"/>
    <property type="project" value="EnsemblPlants"/>
</dbReference>
<sequence length="386" mass="44678">MASPETSLLPIDIIEEIFCRIPIEYLTQFKLTYCKQWHALLKDKRFIYKYLDLVQERFIRIDHTVQIINPLQGARSSSPIPEEFHNISEISTTVHCDGLLVCRCNETRTRRCKLAVWNPFLKHIKWIKPLGFYSVNDFYGIGYNNVSRDEYKILRIFEGELEDDEIAVIGPCEPVIQIYDFKTNAWRIIVDVATLDWSIDPPCKGVSIKGNMYWVAHWNKKPELFILCFDFSTETFKVVCNVPFQCSVLDTASLSSFRGDRLSLLHQREETTKIEVWVTNTLNGDDVVSWEKYLNVTNPDLPTLHTDHDLAHPSYFVDKNDSIIVWCEEVMEDEAADDYVCVSVYEISKYGTAKKVVETGRCNLGNYDRSFVCGHVYLPSLVPVPE</sequence>
<dbReference type="GO" id="GO:0010311">
    <property type="term" value="P:lateral root formation"/>
    <property type="evidence" value="ECO:0007669"/>
    <property type="project" value="EnsemblPlants"/>
</dbReference>
<keyword evidence="4" id="KW-1185">Reference proteome</keyword>
<protein>
    <submittedName>
        <fullName evidence="2">(rape) hypothetical protein</fullName>
    </submittedName>
    <submittedName>
        <fullName evidence="3">BnaC03g42910D protein</fullName>
    </submittedName>
</protein>
<dbReference type="InterPro" id="IPR050796">
    <property type="entry name" value="SCF_F-box_component"/>
</dbReference>
<reference evidence="2" key="3">
    <citation type="submission" date="2021-01" db="EMBL/GenBank/DDBJ databases">
        <authorList>
            <consortium name="Genoscope - CEA"/>
            <person name="William W."/>
        </authorList>
    </citation>
    <scope>NUCLEOTIDE SEQUENCE</scope>
</reference>
<dbReference type="InterPro" id="IPR017451">
    <property type="entry name" value="F-box-assoc_interact_dom"/>
</dbReference>
<dbReference type="Pfam" id="PF07734">
    <property type="entry name" value="FBA_1"/>
    <property type="match status" value="1"/>
</dbReference>
<dbReference type="SUPFAM" id="SSF81383">
    <property type="entry name" value="F-box domain"/>
    <property type="match status" value="1"/>
</dbReference>
<dbReference type="OrthoDB" id="1074695at2759"/>
<dbReference type="EMBL" id="HG994367">
    <property type="protein sequence ID" value="CAF1705439.1"/>
    <property type="molecule type" value="Genomic_DNA"/>
</dbReference>
<evidence type="ECO:0000313" key="2">
    <source>
        <dbReference type="EMBL" id="CAF1705439.1"/>
    </source>
</evidence>
<dbReference type="PANTHER" id="PTHR31672:SF13">
    <property type="entry name" value="F-BOX PROTEIN CPR30-LIKE"/>
    <property type="match status" value="1"/>
</dbReference>
<gene>
    <name evidence="3" type="primary">BnaC03g42910D</name>
    <name evidence="2" type="ORF">DARMORV10_C03P52640.1</name>
    <name evidence="3" type="ORF">GSBRNA2T00026515001</name>
</gene>
<reference evidence="3 4" key="1">
    <citation type="journal article" date="2014" name="Science">
        <title>Plant genetics. Early allopolyploid evolution in the post-Neolithic Brassica napus oilseed genome.</title>
        <authorList>
            <person name="Chalhoub B."/>
            <person name="Denoeud F."/>
            <person name="Liu S."/>
            <person name="Parkin I.A."/>
            <person name="Tang H."/>
            <person name="Wang X."/>
            <person name="Chiquet J."/>
            <person name="Belcram H."/>
            <person name="Tong C."/>
            <person name="Samans B."/>
            <person name="Correa M."/>
            <person name="Da Silva C."/>
            <person name="Just J."/>
            <person name="Falentin C."/>
            <person name="Koh C.S."/>
            <person name="Le Clainche I."/>
            <person name="Bernard M."/>
            <person name="Bento P."/>
            <person name="Noel B."/>
            <person name="Labadie K."/>
            <person name="Alberti A."/>
            <person name="Charles M."/>
            <person name="Arnaud D."/>
            <person name="Guo H."/>
            <person name="Daviaud C."/>
            <person name="Alamery S."/>
            <person name="Jabbari K."/>
            <person name="Zhao M."/>
            <person name="Edger P.P."/>
            <person name="Chelaifa H."/>
            <person name="Tack D."/>
            <person name="Lassalle G."/>
            <person name="Mestiri I."/>
            <person name="Schnel N."/>
            <person name="Le Paslier M.C."/>
            <person name="Fan G."/>
            <person name="Renault V."/>
            <person name="Bayer P.E."/>
            <person name="Golicz A.A."/>
            <person name="Manoli S."/>
            <person name="Lee T.H."/>
            <person name="Thi V.H."/>
            <person name="Chalabi S."/>
            <person name="Hu Q."/>
            <person name="Fan C."/>
            <person name="Tollenaere R."/>
            <person name="Lu Y."/>
            <person name="Battail C."/>
            <person name="Shen J."/>
            <person name="Sidebottom C.H."/>
            <person name="Wang X."/>
            <person name="Canaguier A."/>
            <person name="Chauveau A."/>
            <person name="Berard A."/>
            <person name="Deniot G."/>
            <person name="Guan M."/>
            <person name="Liu Z."/>
            <person name="Sun F."/>
            <person name="Lim Y.P."/>
            <person name="Lyons E."/>
            <person name="Town C.D."/>
            <person name="Bancroft I."/>
            <person name="Wang X."/>
            <person name="Meng J."/>
            <person name="Ma J."/>
            <person name="Pires J.C."/>
            <person name="King G.J."/>
            <person name="Brunel D."/>
            <person name="Delourme R."/>
            <person name="Renard M."/>
            <person name="Aury J.M."/>
            <person name="Adams K.L."/>
            <person name="Batley J."/>
            <person name="Snowdon R.J."/>
            <person name="Tost J."/>
            <person name="Edwards D."/>
            <person name="Zhou Y."/>
            <person name="Hua W."/>
            <person name="Sharpe A.G."/>
            <person name="Paterson A.H."/>
            <person name="Guan C."/>
            <person name="Wincker P."/>
        </authorList>
    </citation>
    <scope>NUCLEOTIDE SEQUENCE [LARGE SCALE GENOMIC DNA]</scope>
    <source>
        <strain evidence="4">cv. Darmor-bzh</strain>
    </source>
</reference>
<dbReference type="OMA" id="IDPPCKG"/>
<dbReference type="Pfam" id="PF00646">
    <property type="entry name" value="F-box"/>
    <property type="match status" value="1"/>
</dbReference>
<dbReference type="STRING" id="3708.A0A078GI58"/>
<dbReference type="SMART" id="SM00256">
    <property type="entry name" value="FBOX"/>
    <property type="match status" value="1"/>
</dbReference>
<dbReference type="SUPFAM" id="SSF50965">
    <property type="entry name" value="Galactose oxidase, central domain"/>
    <property type="match status" value="1"/>
</dbReference>
<dbReference type="PANTHER" id="PTHR31672">
    <property type="entry name" value="BNACNNG10540D PROTEIN"/>
    <property type="match status" value="1"/>
</dbReference>
<dbReference type="NCBIfam" id="TIGR01640">
    <property type="entry name" value="F_box_assoc_1"/>
    <property type="match status" value="1"/>
</dbReference>
<evidence type="ECO:0000313" key="4">
    <source>
        <dbReference type="Proteomes" id="UP000028999"/>
    </source>
</evidence>
<reference evidence="3" key="2">
    <citation type="submission" date="2014-06" db="EMBL/GenBank/DDBJ databases">
        <authorList>
            <person name="Genoscope - CEA"/>
        </authorList>
    </citation>
    <scope>NUCLEOTIDE SEQUENCE</scope>
</reference>
<dbReference type="CDD" id="cd22157">
    <property type="entry name" value="F-box_AtFBW1-like"/>
    <property type="match status" value="1"/>
</dbReference>
<organism evidence="3 4">
    <name type="scientific">Brassica napus</name>
    <name type="common">Rape</name>
    <dbReference type="NCBI Taxonomy" id="3708"/>
    <lineage>
        <taxon>Eukaryota</taxon>
        <taxon>Viridiplantae</taxon>
        <taxon>Streptophyta</taxon>
        <taxon>Embryophyta</taxon>
        <taxon>Tracheophyta</taxon>
        <taxon>Spermatophyta</taxon>
        <taxon>Magnoliopsida</taxon>
        <taxon>eudicotyledons</taxon>
        <taxon>Gunneridae</taxon>
        <taxon>Pentapetalae</taxon>
        <taxon>rosids</taxon>
        <taxon>malvids</taxon>
        <taxon>Brassicales</taxon>
        <taxon>Brassicaceae</taxon>
        <taxon>Brassiceae</taxon>
        <taxon>Brassica</taxon>
    </lineage>
</organism>
<evidence type="ECO:0000259" key="1">
    <source>
        <dbReference type="SMART" id="SM00256"/>
    </source>
</evidence>
<proteinExistence type="predicted"/>
<feature type="domain" description="F-box" evidence="1">
    <location>
        <begin position="9"/>
        <end position="50"/>
    </location>
</feature>